<protein>
    <submittedName>
        <fullName evidence="1">Uncharacterized protein</fullName>
    </submittedName>
</protein>
<name>A0A6J5LQC2_9CAUD</name>
<sequence length="70" mass="8363">MAYSRKNISNESDRVILEQSEARELYRNWESSKNRDLIRARLERAERIYGTGARDRIRAFMQQMQNGTLL</sequence>
<dbReference type="EMBL" id="LR796319">
    <property type="protein sequence ID" value="CAB4136478.1"/>
    <property type="molecule type" value="Genomic_DNA"/>
</dbReference>
<proteinExistence type="predicted"/>
<evidence type="ECO:0000313" key="1">
    <source>
        <dbReference type="EMBL" id="CAB4136478.1"/>
    </source>
</evidence>
<accession>A0A6J5LQC2</accession>
<organism evidence="1">
    <name type="scientific">uncultured Caudovirales phage</name>
    <dbReference type="NCBI Taxonomy" id="2100421"/>
    <lineage>
        <taxon>Viruses</taxon>
        <taxon>Duplodnaviria</taxon>
        <taxon>Heunggongvirae</taxon>
        <taxon>Uroviricota</taxon>
        <taxon>Caudoviricetes</taxon>
        <taxon>Peduoviridae</taxon>
        <taxon>Maltschvirus</taxon>
        <taxon>Maltschvirus maltsch</taxon>
    </lineage>
</organism>
<reference evidence="1" key="1">
    <citation type="submission" date="2020-04" db="EMBL/GenBank/DDBJ databases">
        <authorList>
            <person name="Chiriac C."/>
            <person name="Salcher M."/>
            <person name="Ghai R."/>
            <person name="Kavagutti S V."/>
        </authorList>
    </citation>
    <scope>NUCLEOTIDE SEQUENCE</scope>
</reference>
<gene>
    <name evidence="1" type="ORF">UFOVP308_4</name>
</gene>